<sequence>MNYSCLLNFTDTQRSIGISFLAFAFLLGFPGNLFVVWTVLFQLRKRSVTSILVLNLAAADAVVLLTAPFFIHFLAVCTWEFGDAWCKTLHYMCCVNMYASVYLIAFMSLDRLMGIAKPFLSQKVRTKSKVSKVIFPLWVAAFLFSLPMVFYRKVFDVNGAFICKPSHSHYKEEIFQYLFETLLCFIIPFSIMVGSYIHISRKLKNGRFRIRSRKRVNRLILLIVISFAICWMPYNMINIVQVTGHLVNKPLSDTLLTASKNLRPVVTAFAFISSSINPILYTFAGSAFIRTSGMKFIARLLEGNTELTSVRKPTKPNEDKNKKATNGGSVVLHQMQNGETRNVTIESPEKK</sequence>
<keyword evidence="10" id="KW-0807">Transducer</keyword>
<keyword evidence="8" id="KW-0675">Receptor</keyword>
<evidence type="ECO:0000256" key="11">
    <source>
        <dbReference type="ARBA" id="ARBA00025736"/>
    </source>
</evidence>
<keyword evidence="5 13" id="KW-1133">Transmembrane helix</keyword>
<dbReference type="GO" id="GO:0005886">
    <property type="term" value="C:plasma membrane"/>
    <property type="evidence" value="ECO:0007669"/>
    <property type="project" value="UniProtKB-SubCell"/>
</dbReference>
<feature type="transmembrane region" description="Helical" evidence="13">
    <location>
        <begin position="219"/>
        <end position="237"/>
    </location>
</feature>
<dbReference type="GO" id="GO:0006954">
    <property type="term" value="P:inflammatory response"/>
    <property type="evidence" value="ECO:0007669"/>
    <property type="project" value="TreeGrafter"/>
</dbReference>
<dbReference type="GeneID" id="114645759"/>
<evidence type="ECO:0000256" key="1">
    <source>
        <dbReference type="ARBA" id="ARBA00004651"/>
    </source>
</evidence>
<dbReference type="PANTHER" id="PTHR24225">
    <property type="entry name" value="CHEMOTACTIC RECEPTOR"/>
    <property type="match status" value="1"/>
</dbReference>
<feature type="transmembrane region" description="Helical" evidence="13">
    <location>
        <begin position="16"/>
        <end position="40"/>
    </location>
</feature>
<dbReference type="AlphaFoldDB" id="A0A8C4RM73"/>
<evidence type="ECO:0000256" key="4">
    <source>
        <dbReference type="ARBA" id="ARBA00022692"/>
    </source>
</evidence>
<dbReference type="PRINTS" id="PR00237">
    <property type="entry name" value="GPCRRHODOPSN"/>
</dbReference>
<evidence type="ECO:0000256" key="6">
    <source>
        <dbReference type="ARBA" id="ARBA00023040"/>
    </source>
</evidence>
<dbReference type="PROSITE" id="PS50262">
    <property type="entry name" value="G_PROTEIN_RECEP_F1_2"/>
    <property type="match status" value="1"/>
</dbReference>
<keyword evidence="4 13" id="KW-0812">Transmembrane</keyword>
<evidence type="ECO:0000256" key="5">
    <source>
        <dbReference type="ARBA" id="ARBA00022989"/>
    </source>
</evidence>
<dbReference type="InterPro" id="IPR003981">
    <property type="entry name" value="Leukotriene_B4_rcpt"/>
</dbReference>
<dbReference type="FunFam" id="1.20.1070.10:FF:000109">
    <property type="entry name" value="Leukotriene B4 receptor"/>
    <property type="match status" value="1"/>
</dbReference>
<dbReference type="PRINTS" id="PR01476">
    <property type="entry name" value="LTBRECEPTOR"/>
</dbReference>
<feature type="compositionally biased region" description="Polar residues" evidence="12">
    <location>
        <begin position="324"/>
        <end position="345"/>
    </location>
</feature>
<feature type="transmembrane region" description="Helical" evidence="13">
    <location>
        <begin position="174"/>
        <end position="199"/>
    </location>
</feature>
<evidence type="ECO:0000256" key="12">
    <source>
        <dbReference type="SAM" id="MobiDB-lite"/>
    </source>
</evidence>
<feature type="transmembrane region" description="Helical" evidence="13">
    <location>
        <begin position="265"/>
        <end position="289"/>
    </location>
</feature>
<keyword evidence="2" id="KW-1003">Cell membrane</keyword>
<evidence type="ECO:0000313" key="15">
    <source>
        <dbReference type="Ensembl" id="ENSECRP00000002565.1"/>
    </source>
</evidence>
<feature type="transmembrane region" description="Helical" evidence="13">
    <location>
        <begin position="130"/>
        <end position="151"/>
    </location>
</feature>
<dbReference type="OrthoDB" id="8888529at2759"/>
<dbReference type="GO" id="GO:0007204">
    <property type="term" value="P:positive regulation of cytosolic calcium ion concentration"/>
    <property type="evidence" value="ECO:0007669"/>
    <property type="project" value="TreeGrafter"/>
</dbReference>
<keyword evidence="3" id="KW-0597">Phosphoprotein</keyword>
<organism evidence="15 16">
    <name type="scientific">Erpetoichthys calabaricus</name>
    <name type="common">Rope fish</name>
    <name type="synonym">Calamoichthys calabaricus</name>
    <dbReference type="NCBI Taxonomy" id="27687"/>
    <lineage>
        <taxon>Eukaryota</taxon>
        <taxon>Metazoa</taxon>
        <taxon>Chordata</taxon>
        <taxon>Craniata</taxon>
        <taxon>Vertebrata</taxon>
        <taxon>Euteleostomi</taxon>
        <taxon>Actinopterygii</taxon>
        <taxon>Polypteriformes</taxon>
        <taxon>Polypteridae</taxon>
        <taxon>Erpetoichthys</taxon>
    </lineage>
</organism>
<reference evidence="15" key="3">
    <citation type="submission" date="2025-09" db="UniProtKB">
        <authorList>
            <consortium name="Ensembl"/>
        </authorList>
    </citation>
    <scope>IDENTIFICATION</scope>
</reference>
<feature type="transmembrane region" description="Helical" evidence="13">
    <location>
        <begin position="52"/>
        <end position="76"/>
    </location>
</feature>
<dbReference type="InterPro" id="IPR017452">
    <property type="entry name" value="GPCR_Rhodpsn_7TM"/>
</dbReference>
<evidence type="ECO:0000256" key="8">
    <source>
        <dbReference type="ARBA" id="ARBA00023170"/>
    </source>
</evidence>
<keyword evidence="7 13" id="KW-0472">Membrane</keyword>
<dbReference type="GO" id="GO:0004974">
    <property type="term" value="F:leukotriene receptor activity"/>
    <property type="evidence" value="ECO:0007669"/>
    <property type="project" value="InterPro"/>
</dbReference>
<dbReference type="Pfam" id="PF00001">
    <property type="entry name" value="7tm_1"/>
    <property type="match status" value="1"/>
</dbReference>
<dbReference type="PANTHER" id="PTHR24225:SF72">
    <property type="entry name" value="G-PROTEIN COUPLED RECEPTORS FAMILY 1 PROFILE DOMAIN-CONTAINING PROTEIN-RELATED"/>
    <property type="match status" value="1"/>
</dbReference>
<evidence type="ECO:0000259" key="14">
    <source>
        <dbReference type="PROSITE" id="PS50262"/>
    </source>
</evidence>
<gene>
    <name evidence="15" type="primary">LOC114645759</name>
</gene>
<feature type="transmembrane region" description="Helical" evidence="13">
    <location>
        <begin position="88"/>
        <end position="109"/>
    </location>
</feature>
<keyword evidence="16" id="KW-1185">Reference proteome</keyword>
<reference evidence="15" key="1">
    <citation type="submission" date="2021-06" db="EMBL/GenBank/DDBJ databases">
        <authorList>
            <consortium name="Wellcome Sanger Institute Data Sharing"/>
        </authorList>
    </citation>
    <scope>NUCLEOTIDE SEQUENCE [LARGE SCALE GENOMIC DNA]</scope>
</reference>
<dbReference type="RefSeq" id="XP_051779126.1">
    <property type="nucleotide sequence ID" value="XM_051923166.1"/>
</dbReference>
<feature type="domain" description="G-protein coupled receptors family 1 profile" evidence="14">
    <location>
        <begin position="31"/>
        <end position="281"/>
    </location>
</feature>
<dbReference type="GeneTree" id="ENSGT00950000182966"/>
<evidence type="ECO:0000256" key="9">
    <source>
        <dbReference type="ARBA" id="ARBA00023180"/>
    </source>
</evidence>
<dbReference type="Ensembl" id="ENSECRT00000002601.1">
    <property type="protein sequence ID" value="ENSECRP00000002565.1"/>
    <property type="gene ID" value="ENSECRG00000001753.1"/>
</dbReference>
<evidence type="ECO:0000256" key="13">
    <source>
        <dbReference type="SAM" id="Phobius"/>
    </source>
</evidence>
<dbReference type="SUPFAM" id="SSF81321">
    <property type="entry name" value="Family A G protein-coupled receptor-like"/>
    <property type="match status" value="1"/>
</dbReference>
<evidence type="ECO:0000256" key="3">
    <source>
        <dbReference type="ARBA" id="ARBA00022553"/>
    </source>
</evidence>
<dbReference type="Gene3D" id="1.20.1070.10">
    <property type="entry name" value="Rhodopsin 7-helix transmembrane proteins"/>
    <property type="match status" value="1"/>
</dbReference>
<comment type="subcellular location">
    <subcellularLocation>
        <location evidence="1">Cell membrane</location>
        <topology evidence="1">Multi-pass membrane protein</topology>
    </subcellularLocation>
</comment>
<dbReference type="GO" id="GO:0007200">
    <property type="term" value="P:phospholipase C-activating G protein-coupled receptor signaling pathway"/>
    <property type="evidence" value="ECO:0007669"/>
    <property type="project" value="TreeGrafter"/>
</dbReference>
<evidence type="ECO:0000313" key="16">
    <source>
        <dbReference type="Proteomes" id="UP000694620"/>
    </source>
</evidence>
<dbReference type="InterPro" id="IPR000826">
    <property type="entry name" value="Formyl_rcpt-rel"/>
</dbReference>
<dbReference type="InterPro" id="IPR000276">
    <property type="entry name" value="GPCR_Rhodpsn"/>
</dbReference>
<protein>
    <submittedName>
        <fullName evidence="15">Leukotriene B4 receptor 1-like</fullName>
    </submittedName>
</protein>
<comment type="similarity">
    <text evidence="11">Belongs to the chemokine-like receptor (CMKLR) family.</text>
</comment>
<evidence type="ECO:0000256" key="7">
    <source>
        <dbReference type="ARBA" id="ARBA00023136"/>
    </source>
</evidence>
<keyword evidence="9" id="KW-0325">Glycoprotein</keyword>
<proteinExistence type="inferred from homology"/>
<feature type="region of interest" description="Disordered" evidence="12">
    <location>
        <begin position="309"/>
        <end position="351"/>
    </location>
</feature>
<dbReference type="GO" id="GO:0004875">
    <property type="term" value="F:complement receptor activity"/>
    <property type="evidence" value="ECO:0007669"/>
    <property type="project" value="TreeGrafter"/>
</dbReference>
<dbReference type="Proteomes" id="UP000694620">
    <property type="component" value="Chromosome 2"/>
</dbReference>
<keyword evidence="6" id="KW-0297">G-protein coupled receptor</keyword>
<evidence type="ECO:0000256" key="10">
    <source>
        <dbReference type="ARBA" id="ARBA00023224"/>
    </source>
</evidence>
<evidence type="ECO:0000256" key="2">
    <source>
        <dbReference type="ARBA" id="ARBA00022475"/>
    </source>
</evidence>
<accession>A0A8C4RM73</accession>
<reference evidence="15" key="2">
    <citation type="submission" date="2025-08" db="UniProtKB">
        <authorList>
            <consortium name="Ensembl"/>
        </authorList>
    </citation>
    <scope>IDENTIFICATION</scope>
</reference>
<name>A0A8C4RM73_ERPCA</name>